<dbReference type="PROSITE" id="PS50943">
    <property type="entry name" value="HTH_CROC1"/>
    <property type="match status" value="1"/>
</dbReference>
<dbReference type="Proteomes" id="UP000639606">
    <property type="component" value="Unassembled WGS sequence"/>
</dbReference>
<dbReference type="Pfam" id="PF13560">
    <property type="entry name" value="HTH_31"/>
    <property type="match status" value="1"/>
</dbReference>
<comment type="caution">
    <text evidence="2">The sequence shown here is derived from an EMBL/GenBank/DDBJ whole genome shotgun (WGS) entry which is preliminary data.</text>
</comment>
<keyword evidence="3" id="KW-1185">Reference proteome</keyword>
<dbReference type="RefSeq" id="WP_189223550.1">
    <property type="nucleotide sequence ID" value="NZ_BMRG01000004.1"/>
</dbReference>
<dbReference type="InterPro" id="IPR001387">
    <property type="entry name" value="Cro/C1-type_HTH"/>
</dbReference>
<reference evidence="2" key="2">
    <citation type="submission" date="2020-09" db="EMBL/GenBank/DDBJ databases">
        <authorList>
            <person name="Sun Q."/>
            <person name="Ohkuma M."/>
        </authorList>
    </citation>
    <scope>NUCLEOTIDE SEQUENCE</scope>
    <source>
        <strain evidence="2">JCM 3313</strain>
    </source>
</reference>
<dbReference type="SUPFAM" id="SSF47413">
    <property type="entry name" value="lambda repressor-like DNA-binding domains"/>
    <property type="match status" value="1"/>
</dbReference>
<dbReference type="CDD" id="cd00093">
    <property type="entry name" value="HTH_XRE"/>
    <property type="match status" value="1"/>
</dbReference>
<gene>
    <name evidence="2" type="ORF">GCM10010185_26820</name>
</gene>
<reference evidence="2" key="1">
    <citation type="journal article" date="2014" name="Int. J. Syst. Evol. Microbiol.">
        <title>Complete genome sequence of Corynebacterium casei LMG S-19264T (=DSM 44701T), isolated from a smear-ripened cheese.</title>
        <authorList>
            <consortium name="US DOE Joint Genome Institute (JGI-PGF)"/>
            <person name="Walter F."/>
            <person name="Albersmeier A."/>
            <person name="Kalinowski J."/>
            <person name="Ruckert C."/>
        </authorList>
    </citation>
    <scope>NUCLEOTIDE SEQUENCE</scope>
    <source>
        <strain evidence="2">JCM 3313</strain>
    </source>
</reference>
<organism evidence="2 3">
    <name type="scientific">Saccharothrix coeruleofusca</name>
    <dbReference type="NCBI Taxonomy" id="33919"/>
    <lineage>
        <taxon>Bacteria</taxon>
        <taxon>Bacillati</taxon>
        <taxon>Actinomycetota</taxon>
        <taxon>Actinomycetes</taxon>
        <taxon>Pseudonocardiales</taxon>
        <taxon>Pseudonocardiaceae</taxon>
        <taxon>Saccharothrix</taxon>
    </lineage>
</organism>
<accession>A0A918AP95</accession>
<dbReference type="Gene3D" id="1.10.260.40">
    <property type="entry name" value="lambda repressor-like DNA-binding domains"/>
    <property type="match status" value="1"/>
</dbReference>
<dbReference type="EMBL" id="BMRG01000004">
    <property type="protein sequence ID" value="GGP53316.1"/>
    <property type="molecule type" value="Genomic_DNA"/>
</dbReference>
<sequence>MVDASGEIGQRVRYWRLRRNLGRKQFADMIGRSTSWLDKVETGERNLARLPVIELVAEALMIDPSALTDAPAAARTAQCVDAVEVSAIRAALGKYPELDRRPVEAISLIQVARQADYLDHAWASSHFTTVAQHLPKLMEAARSAVATVPAVELVDAHRVLVTAYRLASSMLLKFESHHIAWLAADRAMQAAMAVDDTWSLARATRSVARSMTACRQRSEAVEALLNMADRMRPELSKQAGSLLSLYGMLHLAASITAAKQEDAALALDMHHEAERAARSMGEHYATHHTHFGRTNVAIHRVAALVRLGEAKPALRFAEKIPQDAITALPPERRANFLLDLTEANARCGNYREASRSLGQAERAAPQEVRCRPLAHGLLRLLLANTSGEPGRMVRQVAQRAGVPA</sequence>
<name>A0A918AP95_9PSEU</name>
<evidence type="ECO:0000259" key="1">
    <source>
        <dbReference type="PROSITE" id="PS50943"/>
    </source>
</evidence>
<evidence type="ECO:0000313" key="3">
    <source>
        <dbReference type="Proteomes" id="UP000639606"/>
    </source>
</evidence>
<dbReference type="SMART" id="SM00530">
    <property type="entry name" value="HTH_XRE"/>
    <property type="match status" value="1"/>
</dbReference>
<evidence type="ECO:0000313" key="2">
    <source>
        <dbReference type="EMBL" id="GGP53316.1"/>
    </source>
</evidence>
<feature type="domain" description="HTH cro/C1-type" evidence="1">
    <location>
        <begin position="12"/>
        <end position="67"/>
    </location>
</feature>
<dbReference type="GO" id="GO:0003677">
    <property type="term" value="F:DNA binding"/>
    <property type="evidence" value="ECO:0007669"/>
    <property type="project" value="InterPro"/>
</dbReference>
<dbReference type="AlphaFoldDB" id="A0A918AP95"/>
<protein>
    <submittedName>
        <fullName evidence="2">Transcriptional regulator</fullName>
    </submittedName>
</protein>
<proteinExistence type="predicted"/>
<dbReference type="InterPro" id="IPR010982">
    <property type="entry name" value="Lambda_DNA-bd_dom_sf"/>
</dbReference>